<evidence type="ECO:0000313" key="2">
    <source>
        <dbReference type="WBParaSite" id="scaffold18151_cov148.g18826"/>
    </source>
</evidence>
<evidence type="ECO:0000313" key="1">
    <source>
        <dbReference type="Proteomes" id="UP000887561"/>
    </source>
</evidence>
<proteinExistence type="predicted"/>
<sequence length="28" mass="3183">MKDPQINFKTVFNPMIEEGDTGSKTLLK</sequence>
<accession>A0A915LW27</accession>
<dbReference type="Proteomes" id="UP000887561">
    <property type="component" value="Unplaced"/>
</dbReference>
<dbReference type="AlphaFoldDB" id="A0A915LW27"/>
<protein>
    <submittedName>
        <fullName evidence="2">Uncharacterized protein</fullName>
    </submittedName>
</protein>
<organism evidence="1 2">
    <name type="scientific">Meloidogyne javanica</name>
    <name type="common">Root-knot nematode worm</name>
    <dbReference type="NCBI Taxonomy" id="6303"/>
    <lineage>
        <taxon>Eukaryota</taxon>
        <taxon>Metazoa</taxon>
        <taxon>Ecdysozoa</taxon>
        <taxon>Nematoda</taxon>
        <taxon>Chromadorea</taxon>
        <taxon>Rhabditida</taxon>
        <taxon>Tylenchina</taxon>
        <taxon>Tylenchomorpha</taxon>
        <taxon>Tylenchoidea</taxon>
        <taxon>Meloidogynidae</taxon>
        <taxon>Meloidogyninae</taxon>
        <taxon>Meloidogyne</taxon>
        <taxon>Meloidogyne incognita group</taxon>
    </lineage>
</organism>
<keyword evidence="1" id="KW-1185">Reference proteome</keyword>
<dbReference type="WBParaSite" id="scaffold18151_cov148.g18826">
    <property type="protein sequence ID" value="scaffold18151_cov148.g18826"/>
    <property type="gene ID" value="scaffold18151_cov148.g18826"/>
</dbReference>
<reference evidence="2" key="1">
    <citation type="submission" date="2022-11" db="UniProtKB">
        <authorList>
            <consortium name="WormBaseParasite"/>
        </authorList>
    </citation>
    <scope>IDENTIFICATION</scope>
</reference>
<name>A0A915LW27_MELJA</name>